<dbReference type="InterPro" id="IPR011600">
    <property type="entry name" value="Pept_C14_caspase"/>
</dbReference>
<dbReference type="GO" id="GO:0005737">
    <property type="term" value="C:cytoplasm"/>
    <property type="evidence" value="ECO:0007669"/>
    <property type="project" value="TreeGrafter"/>
</dbReference>
<dbReference type="AlphaFoldDB" id="A0AAW1PRY4"/>
<feature type="domain" description="Peptidase C14 caspase" evidence="2">
    <location>
        <begin position="129"/>
        <end position="381"/>
    </location>
</feature>
<dbReference type="InterPro" id="IPR050452">
    <property type="entry name" value="Metacaspase"/>
</dbReference>
<keyword evidence="4" id="KW-1185">Reference proteome</keyword>
<dbReference type="Proteomes" id="UP001489004">
    <property type="component" value="Unassembled WGS sequence"/>
</dbReference>
<dbReference type="GO" id="GO:0006508">
    <property type="term" value="P:proteolysis"/>
    <property type="evidence" value="ECO:0007669"/>
    <property type="project" value="InterPro"/>
</dbReference>
<reference evidence="3 4" key="1">
    <citation type="journal article" date="2024" name="Nat. Commun.">
        <title>Phylogenomics reveals the evolutionary origins of lichenization in chlorophyte algae.</title>
        <authorList>
            <person name="Puginier C."/>
            <person name="Libourel C."/>
            <person name="Otte J."/>
            <person name="Skaloud P."/>
            <person name="Haon M."/>
            <person name="Grisel S."/>
            <person name="Petersen M."/>
            <person name="Berrin J.G."/>
            <person name="Delaux P.M."/>
            <person name="Dal Grande F."/>
            <person name="Keller J."/>
        </authorList>
    </citation>
    <scope>NUCLEOTIDE SEQUENCE [LARGE SCALE GENOMIC DNA]</scope>
    <source>
        <strain evidence="3 4">SAG 2043</strain>
    </source>
</reference>
<gene>
    <name evidence="3" type="ORF">WJX72_000401</name>
</gene>
<dbReference type="PANTHER" id="PTHR48104">
    <property type="entry name" value="METACASPASE-4"/>
    <property type="match status" value="1"/>
</dbReference>
<name>A0AAW1PRY4_9CHLO</name>
<protein>
    <recommendedName>
        <fullName evidence="2">Peptidase C14 caspase domain-containing protein</fullName>
    </recommendedName>
</protein>
<accession>A0AAW1PRY4</accession>
<dbReference type="GO" id="GO:0004197">
    <property type="term" value="F:cysteine-type endopeptidase activity"/>
    <property type="evidence" value="ECO:0007669"/>
    <property type="project" value="InterPro"/>
</dbReference>
<evidence type="ECO:0000313" key="4">
    <source>
        <dbReference type="Proteomes" id="UP001489004"/>
    </source>
</evidence>
<evidence type="ECO:0000313" key="3">
    <source>
        <dbReference type="EMBL" id="KAK9816446.1"/>
    </source>
</evidence>
<evidence type="ECO:0000256" key="1">
    <source>
        <dbReference type="ARBA" id="ARBA00009005"/>
    </source>
</evidence>
<dbReference type="Gene3D" id="3.40.50.12660">
    <property type="match status" value="1"/>
</dbReference>
<dbReference type="PANTHER" id="PTHR48104:SF30">
    <property type="entry name" value="METACASPASE-1"/>
    <property type="match status" value="1"/>
</dbReference>
<evidence type="ECO:0000259" key="2">
    <source>
        <dbReference type="Pfam" id="PF00656"/>
    </source>
</evidence>
<sequence>MGLCTSQPSPVEDGVLQTGYHIMENAQLQVLQAMDTAGPPRKQRLPYPAEPSLAIQATAHADADAFQPSLPQQCAIQAESMHTHTPRRSPKLAVSLPYAAPFIPSPSGMPAPKFPDSPLLSPTWQPSTRKALLIALNYSAFPDGQLQGCVRDIVCLQERLVKQLGFEPSNILMLHDEQTDPELEPTKEAILRGMDWLVTDCPPDSSLFFAFCGLGVEESDENAPYRSHCQTALLPSDHTEAGSLAADEVAAHLLAPLSAGVRLHAVCDACLDNFSLGLPHVTHSRSDYWSAWQNKKTSTSSEPTDGQDQGEVFLFSGCGSEDRLWDPDVLSAVPSTGATIFAMIHAIQQGQAQTYNELLRAMRYALKNGPPHLVQLPRLESSAAFDLNCEVRL</sequence>
<proteinExistence type="inferred from homology"/>
<organism evidence="3 4">
    <name type="scientific">[Myrmecia] bisecta</name>
    <dbReference type="NCBI Taxonomy" id="41462"/>
    <lineage>
        <taxon>Eukaryota</taxon>
        <taxon>Viridiplantae</taxon>
        <taxon>Chlorophyta</taxon>
        <taxon>core chlorophytes</taxon>
        <taxon>Trebouxiophyceae</taxon>
        <taxon>Trebouxiales</taxon>
        <taxon>Trebouxiaceae</taxon>
        <taxon>Myrmecia</taxon>
    </lineage>
</organism>
<dbReference type="Pfam" id="PF00656">
    <property type="entry name" value="Peptidase_C14"/>
    <property type="match status" value="1"/>
</dbReference>
<dbReference type="EMBL" id="JALJOR010000005">
    <property type="protein sequence ID" value="KAK9816446.1"/>
    <property type="molecule type" value="Genomic_DNA"/>
</dbReference>
<comment type="caution">
    <text evidence="3">The sequence shown here is derived from an EMBL/GenBank/DDBJ whole genome shotgun (WGS) entry which is preliminary data.</text>
</comment>
<comment type="similarity">
    <text evidence="1">Belongs to the peptidase C14B family.</text>
</comment>